<evidence type="ECO:0000313" key="3">
    <source>
        <dbReference type="Proteomes" id="UP001343724"/>
    </source>
</evidence>
<keyword evidence="1" id="KW-0472">Membrane</keyword>
<keyword evidence="3" id="KW-1185">Reference proteome</keyword>
<evidence type="ECO:0000256" key="1">
    <source>
        <dbReference type="SAM" id="Phobius"/>
    </source>
</evidence>
<feature type="transmembrane region" description="Helical" evidence="1">
    <location>
        <begin position="86"/>
        <end position="106"/>
    </location>
</feature>
<organism evidence="2 3">
    <name type="scientific">Adlercreutzia shanghongiae</name>
    <dbReference type="NCBI Taxonomy" id="3111773"/>
    <lineage>
        <taxon>Bacteria</taxon>
        <taxon>Bacillati</taxon>
        <taxon>Actinomycetota</taxon>
        <taxon>Coriobacteriia</taxon>
        <taxon>Eggerthellales</taxon>
        <taxon>Eggerthellaceae</taxon>
        <taxon>Adlercreutzia</taxon>
    </lineage>
</organism>
<accession>A0ABU6IYV6</accession>
<keyword evidence="1" id="KW-0812">Transmembrane</keyword>
<comment type="caution">
    <text evidence="2">The sequence shown here is derived from an EMBL/GenBank/DDBJ whole genome shotgun (WGS) entry which is preliminary data.</text>
</comment>
<gene>
    <name evidence="2" type="ORF">VJ920_06010</name>
</gene>
<sequence length="141" mass="15231">MVKRENLLVIAGLFWIFAGVNVAGIGVRSFFETGSSAWPWMLVVMAVVFIGFGLMFRKVSRKHAARIMAHPCDRVSFIHTFDAKGYLIIAVMMGGGIALRAFNLVPQEFIGSFYPGLGAALALTGATLIAARWGKGPALAR</sequence>
<dbReference type="EMBL" id="JAYMFH010000005">
    <property type="protein sequence ID" value="MEC4294856.1"/>
    <property type="molecule type" value="Genomic_DNA"/>
</dbReference>
<proteinExistence type="predicted"/>
<keyword evidence="1" id="KW-1133">Transmembrane helix</keyword>
<feature type="transmembrane region" description="Helical" evidence="1">
    <location>
        <begin position="37"/>
        <end position="56"/>
    </location>
</feature>
<dbReference type="Proteomes" id="UP001343724">
    <property type="component" value="Unassembled WGS sequence"/>
</dbReference>
<dbReference type="RefSeq" id="WP_326437832.1">
    <property type="nucleotide sequence ID" value="NZ_JAYMFH010000005.1"/>
</dbReference>
<protein>
    <submittedName>
        <fullName evidence="2">Uncharacterized protein</fullName>
    </submittedName>
</protein>
<evidence type="ECO:0000313" key="2">
    <source>
        <dbReference type="EMBL" id="MEC4294856.1"/>
    </source>
</evidence>
<feature type="transmembrane region" description="Helical" evidence="1">
    <location>
        <begin position="112"/>
        <end position="131"/>
    </location>
</feature>
<name>A0ABU6IYV6_9ACTN</name>
<reference evidence="2 3" key="1">
    <citation type="submission" date="2024-01" db="EMBL/GenBank/DDBJ databases">
        <title>novel species in genus Adlercreutzia.</title>
        <authorList>
            <person name="Liu X."/>
        </authorList>
    </citation>
    <scope>NUCLEOTIDE SEQUENCE [LARGE SCALE GENOMIC DNA]</scope>
    <source>
        <strain evidence="2 3">R22</strain>
    </source>
</reference>
<feature type="transmembrane region" description="Helical" evidence="1">
    <location>
        <begin position="7"/>
        <end position="31"/>
    </location>
</feature>